<feature type="signal peptide" evidence="2">
    <location>
        <begin position="1"/>
        <end position="17"/>
    </location>
</feature>
<protein>
    <submittedName>
        <fullName evidence="3">Uncharacterized protein</fullName>
    </submittedName>
</protein>
<gene>
    <name evidence="3" type="ORF">APAL1065_LOCUS22604</name>
</gene>
<proteinExistence type="predicted"/>
<evidence type="ECO:0000256" key="2">
    <source>
        <dbReference type="SAM" id="SignalP"/>
    </source>
</evidence>
<organism evidence="3">
    <name type="scientific">Entomoneis paludosa</name>
    <dbReference type="NCBI Taxonomy" id="265537"/>
    <lineage>
        <taxon>Eukaryota</taxon>
        <taxon>Sar</taxon>
        <taxon>Stramenopiles</taxon>
        <taxon>Ochrophyta</taxon>
        <taxon>Bacillariophyta</taxon>
        <taxon>Bacillariophyceae</taxon>
        <taxon>Bacillariophycidae</taxon>
        <taxon>Entomoneidaceae</taxon>
        <taxon>Entomoneis</taxon>
    </lineage>
</organism>
<dbReference type="AlphaFoldDB" id="A0A7S2YNJ3"/>
<feature type="region of interest" description="Disordered" evidence="1">
    <location>
        <begin position="29"/>
        <end position="62"/>
    </location>
</feature>
<accession>A0A7S2YNJ3</accession>
<sequence>MSLCVILILKLLSLRLPFRHDLKKQASMGNICSGSSEEGKKQPLLESPQDAETDVDYHDDSKGVSILSSQDAASNGVGTNPLQQSPEMTAPEQALLQEQQKKRIEEQRLEQARLDMVVQAAGRRMVAVRSTRGSNAYYDQGFAAALSQHLEQTTKFKEHVDHPLPTTHSTPVYERLSQPAWDGIQLGVKEGTAGLAGESPHLFFDRVVAEPFLEDVVPKKERLFAGVEPMVESLL</sequence>
<reference evidence="3" key="1">
    <citation type="submission" date="2021-01" db="EMBL/GenBank/DDBJ databases">
        <authorList>
            <person name="Corre E."/>
            <person name="Pelletier E."/>
            <person name="Niang G."/>
            <person name="Scheremetjew M."/>
            <person name="Finn R."/>
            <person name="Kale V."/>
            <person name="Holt S."/>
            <person name="Cochrane G."/>
            <person name="Meng A."/>
            <person name="Brown T."/>
            <person name="Cohen L."/>
        </authorList>
    </citation>
    <scope>NUCLEOTIDE SEQUENCE</scope>
    <source>
        <strain evidence="3">CCMP125</strain>
    </source>
</reference>
<feature type="chain" id="PRO_5031146024" evidence="2">
    <location>
        <begin position="18"/>
        <end position="235"/>
    </location>
</feature>
<dbReference type="EMBL" id="HBHT01033599">
    <property type="protein sequence ID" value="CAD9986230.1"/>
    <property type="molecule type" value="Transcribed_RNA"/>
</dbReference>
<name>A0A7S2YNJ3_9STRA</name>
<evidence type="ECO:0000256" key="1">
    <source>
        <dbReference type="SAM" id="MobiDB-lite"/>
    </source>
</evidence>
<keyword evidence="2" id="KW-0732">Signal</keyword>
<evidence type="ECO:0000313" key="3">
    <source>
        <dbReference type="EMBL" id="CAD9986230.1"/>
    </source>
</evidence>